<feature type="non-terminal residue" evidence="2">
    <location>
        <position position="1"/>
    </location>
</feature>
<feature type="transmembrane region" description="Helical" evidence="1">
    <location>
        <begin position="84"/>
        <end position="102"/>
    </location>
</feature>
<evidence type="ECO:0000313" key="3">
    <source>
        <dbReference type="Proteomes" id="UP001233999"/>
    </source>
</evidence>
<reference evidence="2" key="1">
    <citation type="journal article" date="2023" name="IScience">
        <title>Live-bearing cockroach genome reveals convergent evolutionary mechanisms linked to viviparity in insects and beyond.</title>
        <authorList>
            <person name="Fouks B."/>
            <person name="Harrison M.C."/>
            <person name="Mikhailova A.A."/>
            <person name="Marchal E."/>
            <person name="English S."/>
            <person name="Carruthers M."/>
            <person name="Jennings E.C."/>
            <person name="Chiamaka E.L."/>
            <person name="Frigard R.A."/>
            <person name="Pippel M."/>
            <person name="Attardo G.M."/>
            <person name="Benoit J.B."/>
            <person name="Bornberg-Bauer E."/>
            <person name="Tobe S.S."/>
        </authorList>
    </citation>
    <scope>NUCLEOTIDE SEQUENCE</scope>
    <source>
        <strain evidence="2">Stay&amp;Tobe</strain>
    </source>
</reference>
<feature type="non-terminal residue" evidence="2">
    <location>
        <position position="175"/>
    </location>
</feature>
<feature type="transmembrane region" description="Helical" evidence="1">
    <location>
        <begin position="44"/>
        <end position="63"/>
    </location>
</feature>
<sequence length="175" mass="20481">NLIGFMIITSLDISKSPTMHSNCRFFNFTIFNISKMFFGTSFQIPFSFSYINFIAIFTTYLINSRFLTVWDIDFLLVPRRLPRLNLFIGAKVILNLSIFYAFQDDHQKLLKHLEKHMELTIWENIFIQKNKYGSMKFEVPGEPPSSLFSENTYLVSSLLCHIIDVFQLLFCSCPS</sequence>
<evidence type="ECO:0000313" key="2">
    <source>
        <dbReference type="EMBL" id="KAJ9599770.1"/>
    </source>
</evidence>
<dbReference type="AlphaFoldDB" id="A0AAD8EQT8"/>
<name>A0AAD8EQT8_DIPPU</name>
<dbReference type="EMBL" id="JASPKZ010000532">
    <property type="protein sequence ID" value="KAJ9599770.1"/>
    <property type="molecule type" value="Genomic_DNA"/>
</dbReference>
<organism evidence="2 3">
    <name type="scientific">Diploptera punctata</name>
    <name type="common">Pacific beetle cockroach</name>
    <dbReference type="NCBI Taxonomy" id="6984"/>
    <lineage>
        <taxon>Eukaryota</taxon>
        <taxon>Metazoa</taxon>
        <taxon>Ecdysozoa</taxon>
        <taxon>Arthropoda</taxon>
        <taxon>Hexapoda</taxon>
        <taxon>Insecta</taxon>
        <taxon>Pterygota</taxon>
        <taxon>Neoptera</taxon>
        <taxon>Polyneoptera</taxon>
        <taxon>Dictyoptera</taxon>
        <taxon>Blattodea</taxon>
        <taxon>Blaberoidea</taxon>
        <taxon>Blaberidae</taxon>
        <taxon>Diplopterinae</taxon>
        <taxon>Diploptera</taxon>
    </lineage>
</organism>
<comment type="caution">
    <text evidence="2">The sequence shown here is derived from an EMBL/GenBank/DDBJ whole genome shotgun (WGS) entry which is preliminary data.</text>
</comment>
<dbReference type="Proteomes" id="UP001233999">
    <property type="component" value="Unassembled WGS sequence"/>
</dbReference>
<gene>
    <name evidence="2" type="ORF">L9F63_026385</name>
</gene>
<keyword evidence="1" id="KW-0472">Membrane</keyword>
<evidence type="ECO:0000256" key="1">
    <source>
        <dbReference type="SAM" id="Phobius"/>
    </source>
</evidence>
<keyword evidence="3" id="KW-1185">Reference proteome</keyword>
<proteinExistence type="predicted"/>
<keyword evidence="1" id="KW-1133">Transmembrane helix</keyword>
<keyword evidence="1" id="KW-0812">Transmembrane</keyword>
<accession>A0AAD8EQT8</accession>
<protein>
    <submittedName>
        <fullName evidence="2">Uncharacterized protein</fullName>
    </submittedName>
</protein>
<reference evidence="2" key="2">
    <citation type="submission" date="2023-05" db="EMBL/GenBank/DDBJ databases">
        <authorList>
            <person name="Fouks B."/>
        </authorList>
    </citation>
    <scope>NUCLEOTIDE SEQUENCE</scope>
    <source>
        <strain evidence="2">Stay&amp;Tobe</strain>
        <tissue evidence="2">Testes</tissue>
    </source>
</reference>